<feature type="compositionally biased region" description="Basic and acidic residues" evidence="1">
    <location>
        <begin position="8"/>
        <end position="18"/>
    </location>
</feature>
<reference evidence="2" key="2">
    <citation type="submission" date="2022-06" db="UniProtKB">
        <authorList>
            <consortium name="EnsemblMetazoa"/>
        </authorList>
    </citation>
    <scope>IDENTIFICATION</scope>
    <source>
        <strain evidence="2">PS312</strain>
    </source>
</reference>
<sequence length="178" mass="19040">AFFPAPPKYEDVMRAKEEESLEGGSTPPRYSIQSSLASTVTSSDGGSESPLSEHDAPPDYSTMARPATVHRTRRITVAKASIDGPEEVVVVHTSGRDNHAYAGDSSDAPSTSSSSSSVAHSPRSARSLAPSDRRESARNGGETTQRRNGETQRRDGARPVVLAVETLQDDAEWEVARC</sequence>
<protein>
    <submittedName>
        <fullName evidence="2">Uncharacterized protein</fullName>
    </submittedName>
</protein>
<dbReference type="EnsemblMetazoa" id="PPA34652.1">
    <property type="protein sequence ID" value="PPA34652.1"/>
    <property type="gene ID" value="WBGene00273021"/>
</dbReference>
<feature type="compositionally biased region" description="Basic and acidic residues" evidence="1">
    <location>
        <begin position="144"/>
        <end position="157"/>
    </location>
</feature>
<keyword evidence="3" id="KW-1185">Reference proteome</keyword>
<evidence type="ECO:0000313" key="3">
    <source>
        <dbReference type="Proteomes" id="UP000005239"/>
    </source>
</evidence>
<dbReference type="AlphaFoldDB" id="A0A2A6C6L7"/>
<evidence type="ECO:0000313" key="2">
    <source>
        <dbReference type="EnsemblMetazoa" id="PPA34652.1"/>
    </source>
</evidence>
<evidence type="ECO:0000256" key="1">
    <source>
        <dbReference type="SAM" id="MobiDB-lite"/>
    </source>
</evidence>
<reference evidence="3" key="1">
    <citation type="journal article" date="2008" name="Nat. Genet.">
        <title>The Pristionchus pacificus genome provides a unique perspective on nematode lifestyle and parasitism.</title>
        <authorList>
            <person name="Dieterich C."/>
            <person name="Clifton S.W."/>
            <person name="Schuster L.N."/>
            <person name="Chinwalla A."/>
            <person name="Delehaunty K."/>
            <person name="Dinkelacker I."/>
            <person name="Fulton L."/>
            <person name="Fulton R."/>
            <person name="Godfrey J."/>
            <person name="Minx P."/>
            <person name="Mitreva M."/>
            <person name="Roeseler W."/>
            <person name="Tian H."/>
            <person name="Witte H."/>
            <person name="Yang S.P."/>
            <person name="Wilson R.K."/>
            <person name="Sommer R.J."/>
        </authorList>
    </citation>
    <scope>NUCLEOTIDE SEQUENCE [LARGE SCALE GENOMIC DNA]</scope>
    <source>
        <strain evidence="3">PS312</strain>
    </source>
</reference>
<gene>
    <name evidence="2" type="primary">WBGene00273021</name>
</gene>
<feature type="compositionally biased region" description="Polar residues" evidence="1">
    <location>
        <begin position="31"/>
        <end position="50"/>
    </location>
</feature>
<dbReference type="Proteomes" id="UP000005239">
    <property type="component" value="Unassembled WGS sequence"/>
</dbReference>
<feature type="region of interest" description="Disordered" evidence="1">
    <location>
        <begin position="1"/>
        <end position="161"/>
    </location>
</feature>
<accession>A0A8R1UKN8</accession>
<feature type="compositionally biased region" description="Low complexity" evidence="1">
    <location>
        <begin position="104"/>
        <end position="127"/>
    </location>
</feature>
<name>A0A2A6C6L7_PRIPA</name>
<proteinExistence type="predicted"/>
<accession>A0A2A6C6L7</accession>
<organism evidence="2 3">
    <name type="scientific">Pristionchus pacificus</name>
    <name type="common">Parasitic nematode worm</name>
    <dbReference type="NCBI Taxonomy" id="54126"/>
    <lineage>
        <taxon>Eukaryota</taxon>
        <taxon>Metazoa</taxon>
        <taxon>Ecdysozoa</taxon>
        <taxon>Nematoda</taxon>
        <taxon>Chromadorea</taxon>
        <taxon>Rhabditida</taxon>
        <taxon>Rhabditina</taxon>
        <taxon>Diplogasteromorpha</taxon>
        <taxon>Diplogasteroidea</taxon>
        <taxon>Neodiplogasteridae</taxon>
        <taxon>Pristionchus</taxon>
    </lineage>
</organism>